<organism evidence="3">
    <name type="scientific">Actinomyces succiniciruminis</name>
    <dbReference type="NCBI Taxonomy" id="1522002"/>
    <lineage>
        <taxon>Bacteria</taxon>
        <taxon>Bacillati</taxon>
        <taxon>Actinomycetota</taxon>
        <taxon>Actinomycetes</taxon>
        <taxon>Actinomycetales</taxon>
        <taxon>Actinomycetaceae</taxon>
        <taxon>Actinomyces</taxon>
    </lineage>
</organism>
<feature type="compositionally biased region" description="Low complexity" evidence="1">
    <location>
        <begin position="44"/>
        <end position="77"/>
    </location>
</feature>
<dbReference type="RefSeq" id="WP_210579892.1">
    <property type="nucleotide sequence ID" value="NZ_LK995496.1"/>
</dbReference>
<feature type="compositionally biased region" description="Polar residues" evidence="1">
    <location>
        <begin position="104"/>
        <end position="113"/>
    </location>
</feature>
<feature type="compositionally biased region" description="Acidic residues" evidence="1">
    <location>
        <begin position="201"/>
        <end position="220"/>
    </location>
</feature>
<keyword evidence="2" id="KW-0472">Membrane</keyword>
<feature type="compositionally biased region" description="Pro residues" evidence="1">
    <location>
        <begin position="1"/>
        <end position="31"/>
    </location>
</feature>
<evidence type="ECO:0000256" key="1">
    <source>
        <dbReference type="SAM" id="MobiDB-lite"/>
    </source>
</evidence>
<feature type="region of interest" description="Disordered" evidence="1">
    <location>
        <begin position="171"/>
        <end position="257"/>
    </location>
</feature>
<feature type="region of interest" description="Disordered" evidence="1">
    <location>
        <begin position="1"/>
        <end position="139"/>
    </location>
</feature>
<dbReference type="AlphaFoldDB" id="A0A1L7RP81"/>
<accession>A0A1L7RP81</accession>
<protein>
    <submittedName>
        <fullName evidence="3">Uncharacterized protein</fullName>
    </submittedName>
</protein>
<evidence type="ECO:0000256" key="2">
    <source>
        <dbReference type="SAM" id="Phobius"/>
    </source>
</evidence>
<evidence type="ECO:0000313" key="3">
    <source>
        <dbReference type="EMBL" id="CED91124.1"/>
    </source>
</evidence>
<proteinExistence type="predicted"/>
<feature type="transmembrane region" description="Helical" evidence="2">
    <location>
        <begin position="148"/>
        <end position="169"/>
    </location>
</feature>
<gene>
    <name evidence="3" type="ORF">AAM4_1292</name>
</gene>
<dbReference type="EMBL" id="LK995496">
    <property type="protein sequence ID" value="CED91124.1"/>
    <property type="molecule type" value="Genomic_DNA"/>
</dbReference>
<keyword evidence="2" id="KW-1133">Transmembrane helix</keyword>
<name>A0A1L7RP81_9ACTO</name>
<keyword evidence="2" id="KW-0812">Transmembrane</keyword>
<reference evidence="3" key="1">
    <citation type="submission" date="2014-07" db="EMBL/GenBank/DDBJ databases">
        <authorList>
            <person name="Zhang J.E."/>
            <person name="Yang H."/>
            <person name="Guo J."/>
            <person name="Deng Z."/>
            <person name="Luo H."/>
            <person name="Luo M."/>
            <person name="Zhao B."/>
        </authorList>
    </citation>
    <scope>NUCLEOTIDE SEQUENCE</scope>
    <source>
        <strain evidence="3">AM4</strain>
    </source>
</reference>
<sequence length="383" mass="40086">MALRFNPPPNWPAPPEGFTPPPGWQPDPAWGPAPEGWQLWVEDSTPGASAGSAAQSGPAEAGLTPGQAPSSPSAPVADPTGQSASAPSGDYAGGASPYAANMDYAQSPTPYHNQQPAPGASPQAAGWQPIDVGQGGAPGGNKPVTKQWWFWTIIAVVVLALVIGLIVALTGGDDESDTRTGTTTSSRSSDDSRDTTSNDTSGDDTSDDTDSDDATSDDADNSGSSSDVGTTMDNPADPEAGPITFKAGEYEDDPDASFDVEFGSVEWDATSAVETEAGKYRYEDPGNGNVYMRVPVTVTYHGKGKMDSYDLTVDFVKDGNTTEATSLYIDSEFGQQDMPRDGGSATGYFMFILSEEDAKAQQGVFAVEGYWGTDELYMEAKSF</sequence>
<feature type="compositionally biased region" description="Low complexity" evidence="1">
    <location>
        <begin position="114"/>
        <end position="129"/>
    </location>
</feature>